<keyword evidence="1" id="KW-0812">Transmembrane</keyword>
<dbReference type="OrthoDB" id="9810200at2"/>
<keyword evidence="1" id="KW-1133">Transmembrane helix</keyword>
<dbReference type="RefSeq" id="WP_115372705.1">
    <property type="nucleotide sequence ID" value="NZ_QASA01000001.1"/>
</dbReference>
<organism evidence="3 4">
    <name type="scientific">Adhaeribacter pallidiroseus</name>
    <dbReference type="NCBI Taxonomy" id="2072847"/>
    <lineage>
        <taxon>Bacteria</taxon>
        <taxon>Pseudomonadati</taxon>
        <taxon>Bacteroidota</taxon>
        <taxon>Cytophagia</taxon>
        <taxon>Cytophagales</taxon>
        <taxon>Hymenobacteraceae</taxon>
        <taxon>Adhaeribacter</taxon>
    </lineage>
</organism>
<dbReference type="AlphaFoldDB" id="A0A369QFB1"/>
<dbReference type="InterPro" id="IPR011933">
    <property type="entry name" value="Double_TM_dom"/>
</dbReference>
<dbReference type="EMBL" id="QASA01000001">
    <property type="protein sequence ID" value="RDC63394.1"/>
    <property type="molecule type" value="Genomic_DNA"/>
</dbReference>
<keyword evidence="4" id="KW-1185">Reference proteome</keyword>
<dbReference type="Gene3D" id="2.60.40.10">
    <property type="entry name" value="Immunoglobulins"/>
    <property type="match status" value="1"/>
</dbReference>
<proteinExistence type="predicted"/>
<name>A0A369QFB1_9BACT</name>
<feature type="domain" description="Aerotolerance regulator N-terminal" evidence="2">
    <location>
        <begin position="1"/>
        <end position="76"/>
    </location>
</feature>
<dbReference type="PANTHER" id="PTHR37464">
    <property type="entry name" value="BLL2463 PROTEIN"/>
    <property type="match status" value="1"/>
</dbReference>
<evidence type="ECO:0000256" key="1">
    <source>
        <dbReference type="SAM" id="Phobius"/>
    </source>
</evidence>
<dbReference type="Proteomes" id="UP000253919">
    <property type="component" value="Unassembled WGS sequence"/>
</dbReference>
<reference evidence="3 4" key="1">
    <citation type="submission" date="2018-04" db="EMBL/GenBank/DDBJ databases">
        <title>Adhaeribacter sp. HMF7616 genome sequencing and assembly.</title>
        <authorList>
            <person name="Kang H."/>
            <person name="Kang J."/>
            <person name="Cha I."/>
            <person name="Kim H."/>
            <person name="Joh K."/>
        </authorList>
    </citation>
    <scope>NUCLEOTIDE SEQUENCE [LARGE SCALE GENOMIC DNA]</scope>
    <source>
        <strain evidence="3 4">HMF7616</strain>
    </source>
</reference>
<accession>A0A369QFB1</accession>
<gene>
    <name evidence="3" type="ORF">AHMF7616_01997</name>
</gene>
<evidence type="ECO:0000259" key="2">
    <source>
        <dbReference type="Pfam" id="PF07584"/>
    </source>
</evidence>
<feature type="transmembrane region" description="Helical" evidence="1">
    <location>
        <begin position="6"/>
        <end position="24"/>
    </location>
</feature>
<dbReference type="NCBIfam" id="TIGR02226">
    <property type="entry name" value="two_anch"/>
    <property type="match status" value="1"/>
</dbReference>
<sequence>MNFLFPSFLFALSAISIPIVIHLIELRRAKRVVFTNLNFIKEVKNVTASHRQLKRWLVLLARILFIIFLVLLFSQPYRSTGNQAALSTNRAKVFVDNSFSMQNEATDSENSLLQTALEQANQIAQLFHVNSSFQLGTHAKLSYVDYSKSDFLKQINSINESANNRSLASVFAWFNLEEDRKPYKGFIISDFQKSSLKSANLVIPDSINEYYLVPVQSQNHRNVFIDTVYSEDAFVRQNENNVLQVKLRNAGNEEARDCQVKFFIGNKQVSALSVDVPANKTVPFNLNYRLTTNETANCRLVIEDYPVTFDNTYYFNLKPSENIKILEVNGQSLMGDKLFTNENIFKYSASSYNNINYKLIGQADLIILNSLEEIDAPLADNLRTFVQEGGNVIVVPAAKANVGSYQAFMRKLQLSAVPASGGNQPNRKSLLAYPDTRNPFFQNIFSEPSRNTILPSATKTWRWNRSASDILFFKEGGSFLSSFRLGNGQIYLFASPLTEESSDFQNNGLFVPVMYKMAMLSSRQQQPLAYSLNNRIFAVPLKQDLPADQVVQLRKDSVTFIPEQQARKNQLVLGIPAEANQAGFYDLVQQGKVMATLAFNFDKRESDLKQFTVPELRNAVAGQKNVHVLDTSNALNLQRELTNENLGVPLWKYCLILCLVFMFTEILLIRYF</sequence>
<evidence type="ECO:0000313" key="3">
    <source>
        <dbReference type="EMBL" id="RDC63394.1"/>
    </source>
</evidence>
<keyword evidence="1" id="KW-0472">Membrane</keyword>
<feature type="transmembrane region" description="Helical" evidence="1">
    <location>
        <begin position="56"/>
        <end position="74"/>
    </location>
</feature>
<dbReference type="InterPro" id="IPR013783">
    <property type="entry name" value="Ig-like_fold"/>
</dbReference>
<evidence type="ECO:0000313" key="4">
    <source>
        <dbReference type="Proteomes" id="UP000253919"/>
    </source>
</evidence>
<feature type="transmembrane region" description="Helical" evidence="1">
    <location>
        <begin position="650"/>
        <end position="669"/>
    </location>
</feature>
<protein>
    <recommendedName>
        <fullName evidence="2">Aerotolerance regulator N-terminal domain-containing protein</fullName>
    </recommendedName>
</protein>
<dbReference type="Pfam" id="PF07584">
    <property type="entry name" value="BatA"/>
    <property type="match status" value="1"/>
</dbReference>
<comment type="caution">
    <text evidence="3">The sequence shown here is derived from an EMBL/GenBank/DDBJ whole genome shotgun (WGS) entry which is preliminary data.</text>
</comment>
<dbReference type="PANTHER" id="PTHR37464:SF1">
    <property type="entry name" value="BLL2463 PROTEIN"/>
    <property type="match status" value="1"/>
</dbReference>
<dbReference type="InterPro" id="IPR024163">
    <property type="entry name" value="Aerotolerance_reg_N"/>
</dbReference>